<evidence type="ECO:0000256" key="1">
    <source>
        <dbReference type="ARBA" id="ARBA00022729"/>
    </source>
</evidence>
<name>A0A4S4E9W7_CAMSN</name>
<dbReference type="PANTHER" id="PTHR47976:SF30">
    <property type="entry name" value="RECEPTOR-LIKE SERINE_THREONINE-PROTEIN KINASE"/>
    <property type="match status" value="1"/>
</dbReference>
<accession>A0A4S4E9W7</accession>
<dbReference type="InterPro" id="IPR051343">
    <property type="entry name" value="G-type_lectin_kinases/EP1-like"/>
</dbReference>
<comment type="caution">
    <text evidence="2">The sequence shown here is derived from an EMBL/GenBank/DDBJ whole genome shotgun (WGS) entry which is preliminary data.</text>
</comment>
<reference evidence="2 3" key="1">
    <citation type="journal article" date="2018" name="Proc. Natl. Acad. Sci. U.S.A.">
        <title>Draft genome sequence of Camellia sinensis var. sinensis provides insights into the evolution of the tea genome and tea quality.</title>
        <authorList>
            <person name="Wei C."/>
            <person name="Yang H."/>
            <person name="Wang S."/>
            <person name="Zhao J."/>
            <person name="Liu C."/>
            <person name="Gao L."/>
            <person name="Xia E."/>
            <person name="Lu Y."/>
            <person name="Tai Y."/>
            <person name="She G."/>
            <person name="Sun J."/>
            <person name="Cao H."/>
            <person name="Tong W."/>
            <person name="Gao Q."/>
            <person name="Li Y."/>
            <person name="Deng W."/>
            <person name="Jiang X."/>
            <person name="Wang W."/>
            <person name="Chen Q."/>
            <person name="Zhang S."/>
            <person name="Li H."/>
            <person name="Wu J."/>
            <person name="Wang P."/>
            <person name="Li P."/>
            <person name="Shi C."/>
            <person name="Zheng F."/>
            <person name="Jian J."/>
            <person name="Huang B."/>
            <person name="Shan D."/>
            <person name="Shi M."/>
            <person name="Fang C."/>
            <person name="Yue Y."/>
            <person name="Li F."/>
            <person name="Li D."/>
            <person name="Wei S."/>
            <person name="Han B."/>
            <person name="Jiang C."/>
            <person name="Yin Y."/>
            <person name="Xia T."/>
            <person name="Zhang Z."/>
            <person name="Bennetzen J.L."/>
            <person name="Zhao S."/>
            <person name="Wan X."/>
        </authorList>
    </citation>
    <scope>NUCLEOTIDE SEQUENCE [LARGE SCALE GENOMIC DNA]</scope>
    <source>
        <strain evidence="3">cv. Shuchazao</strain>
        <tissue evidence="2">Leaf</tissue>
    </source>
</reference>
<dbReference type="AlphaFoldDB" id="A0A4S4E9W7"/>
<dbReference type="Gene3D" id="1.10.510.10">
    <property type="entry name" value="Transferase(Phosphotransferase) domain 1"/>
    <property type="match status" value="1"/>
</dbReference>
<sequence>MHLLGLFKRKAEEERLLDVVDKYNDDMQTHRAEVVEMMRVAVWCLQSDFSRRPSMSVVVKVLEGSVDVESNLDFSFTTPVVPRAITVAGHQEDDIGAATPLFASALSGPSLLSIQWLNCPLLGSTAPQLSLIPVKCRLAPVL</sequence>
<evidence type="ECO:0000313" key="2">
    <source>
        <dbReference type="EMBL" id="THG12932.1"/>
    </source>
</evidence>
<evidence type="ECO:0000313" key="3">
    <source>
        <dbReference type="Proteomes" id="UP000306102"/>
    </source>
</evidence>
<dbReference type="Proteomes" id="UP000306102">
    <property type="component" value="Unassembled WGS sequence"/>
</dbReference>
<dbReference type="EMBL" id="SDRB02006184">
    <property type="protein sequence ID" value="THG12932.1"/>
    <property type="molecule type" value="Genomic_DNA"/>
</dbReference>
<keyword evidence="3" id="KW-1185">Reference proteome</keyword>
<keyword evidence="1" id="KW-0732">Signal</keyword>
<dbReference type="PANTHER" id="PTHR47976">
    <property type="entry name" value="G-TYPE LECTIN S-RECEPTOR-LIKE SERINE/THREONINE-PROTEIN KINASE SD2-5"/>
    <property type="match status" value="1"/>
</dbReference>
<proteinExistence type="predicted"/>
<organism evidence="2 3">
    <name type="scientific">Camellia sinensis var. sinensis</name>
    <name type="common">China tea</name>
    <dbReference type="NCBI Taxonomy" id="542762"/>
    <lineage>
        <taxon>Eukaryota</taxon>
        <taxon>Viridiplantae</taxon>
        <taxon>Streptophyta</taxon>
        <taxon>Embryophyta</taxon>
        <taxon>Tracheophyta</taxon>
        <taxon>Spermatophyta</taxon>
        <taxon>Magnoliopsida</taxon>
        <taxon>eudicotyledons</taxon>
        <taxon>Gunneridae</taxon>
        <taxon>Pentapetalae</taxon>
        <taxon>asterids</taxon>
        <taxon>Ericales</taxon>
        <taxon>Theaceae</taxon>
        <taxon>Camellia</taxon>
    </lineage>
</organism>
<gene>
    <name evidence="2" type="ORF">TEA_014555</name>
</gene>
<protein>
    <submittedName>
        <fullName evidence="2">Uncharacterized protein</fullName>
    </submittedName>
</protein>